<organism evidence="2 3">
    <name type="scientific">Vagococcus salmoninarum</name>
    <dbReference type="NCBI Taxonomy" id="2739"/>
    <lineage>
        <taxon>Bacteria</taxon>
        <taxon>Bacillati</taxon>
        <taxon>Bacillota</taxon>
        <taxon>Bacilli</taxon>
        <taxon>Lactobacillales</taxon>
        <taxon>Enterococcaceae</taxon>
        <taxon>Vagococcus</taxon>
    </lineage>
</organism>
<accession>A0A429ZLG8</accession>
<name>A0A429ZLG8_9ENTE</name>
<dbReference type="Pfam" id="PF11877">
    <property type="entry name" value="DUF3397"/>
    <property type="match status" value="1"/>
</dbReference>
<dbReference type="InterPro" id="IPR024515">
    <property type="entry name" value="DUF3397"/>
</dbReference>
<evidence type="ECO:0008006" key="4">
    <source>
        <dbReference type="Google" id="ProtNLM"/>
    </source>
</evidence>
<reference evidence="2 3" key="1">
    <citation type="submission" date="2017-05" db="EMBL/GenBank/DDBJ databases">
        <title>Vagococcus spp. assemblies.</title>
        <authorList>
            <person name="Gulvik C.A."/>
        </authorList>
    </citation>
    <scope>NUCLEOTIDE SEQUENCE [LARGE SCALE GENOMIC DNA]</scope>
    <source>
        <strain evidence="2 3">NCFB 2777</strain>
    </source>
</reference>
<evidence type="ECO:0000313" key="3">
    <source>
        <dbReference type="Proteomes" id="UP000287239"/>
    </source>
</evidence>
<keyword evidence="1" id="KW-0812">Transmembrane</keyword>
<dbReference type="OrthoDB" id="2299708at2"/>
<dbReference type="EMBL" id="NGJU01000014">
    <property type="protein sequence ID" value="RST94550.1"/>
    <property type="molecule type" value="Genomic_DNA"/>
</dbReference>
<feature type="transmembrane region" description="Helical" evidence="1">
    <location>
        <begin position="7"/>
        <end position="26"/>
    </location>
</feature>
<dbReference type="Proteomes" id="UP000287239">
    <property type="component" value="Unassembled WGS sequence"/>
</dbReference>
<dbReference type="AlphaFoldDB" id="A0A429ZLG8"/>
<evidence type="ECO:0000313" key="2">
    <source>
        <dbReference type="EMBL" id="RST94550.1"/>
    </source>
</evidence>
<feature type="transmembrane region" description="Helical" evidence="1">
    <location>
        <begin position="63"/>
        <end position="85"/>
    </location>
</feature>
<dbReference type="PROSITE" id="PS51257">
    <property type="entry name" value="PROKAR_LIPOPROTEIN"/>
    <property type="match status" value="1"/>
</dbReference>
<protein>
    <recommendedName>
        <fullName evidence="4">Lipoprotein</fullName>
    </recommendedName>
</protein>
<keyword evidence="1" id="KW-0472">Membrane</keyword>
<keyword evidence="3" id="KW-1185">Reference proteome</keyword>
<dbReference type="RefSeq" id="WP_126780643.1">
    <property type="nucleotide sequence ID" value="NZ_CAUQJP010000015.1"/>
</dbReference>
<comment type="caution">
    <text evidence="2">The sequence shown here is derived from an EMBL/GenBank/DDBJ whole genome shotgun (WGS) entry which is preliminary data.</text>
</comment>
<feature type="transmembrane region" description="Helical" evidence="1">
    <location>
        <begin position="97"/>
        <end position="116"/>
    </location>
</feature>
<keyword evidence="1" id="KW-1133">Transmembrane helix</keyword>
<sequence length="122" mass="14240">MKAIPIIMFFWYIFPIVLLFACNFIVQSLSLAKKYKVKSPDIATPFLLMGIHELSTDAFQVSAVPYVMIMILLLGIAIAVAHAYYYGDIQYKRFFKMFWRVVFLITLLLYILLIILNVSHYM</sequence>
<dbReference type="GeneID" id="98568679"/>
<evidence type="ECO:0000256" key="1">
    <source>
        <dbReference type="SAM" id="Phobius"/>
    </source>
</evidence>
<proteinExistence type="predicted"/>
<gene>
    <name evidence="2" type="ORF">CBF35_09875</name>
</gene>